<protein>
    <submittedName>
        <fullName evidence="2">Uncharacterized protein</fullName>
    </submittedName>
</protein>
<name>A0A8H9N182_VIBVL</name>
<sequence length="143" mass="16748">MTQYEQLKKLITQCSSLTEDYWKKNVEIETHLCNFQMQAVSMALEELRVINFNLSDLLKKFEREFEKVTGNKYSLEGLNALKKTSTEAQTVISNWLSYSELANEQLKTNNKLNEDIHNSIKKTLDVTAPESAKQNPFRRRRKK</sequence>
<proteinExistence type="predicted"/>
<reference evidence="2" key="2">
    <citation type="submission" date="2019-01" db="EMBL/GenBank/DDBJ databases">
        <authorList>
            <consortium name="NCBI Pathogen Detection Project"/>
        </authorList>
    </citation>
    <scope>NUCLEOTIDE SEQUENCE</scope>
    <source>
        <strain evidence="2">BCW_3452</strain>
    </source>
</reference>
<reference evidence="2" key="1">
    <citation type="journal article" date="2018" name="Genome Biol.">
        <title>SKESA: strategic k-mer extension for scrupulous assemblies.</title>
        <authorList>
            <person name="Souvorov A."/>
            <person name="Agarwala R."/>
            <person name="Lipman D.J."/>
        </authorList>
    </citation>
    <scope>NUCLEOTIDE SEQUENCE</scope>
    <source>
        <strain evidence="2">BCW_3452</strain>
    </source>
</reference>
<gene>
    <name evidence="2" type="ORF">I7730_14230</name>
</gene>
<dbReference type="EMBL" id="DACRBY010000017">
    <property type="protein sequence ID" value="HAS8540944.1"/>
    <property type="molecule type" value="Genomic_DNA"/>
</dbReference>
<comment type="caution">
    <text evidence="2">The sequence shown here is derived from an EMBL/GenBank/DDBJ whole genome shotgun (WGS) entry which is preliminary data.</text>
</comment>
<organism evidence="2">
    <name type="scientific">Vibrio vulnificus</name>
    <dbReference type="NCBI Taxonomy" id="672"/>
    <lineage>
        <taxon>Bacteria</taxon>
        <taxon>Pseudomonadati</taxon>
        <taxon>Pseudomonadota</taxon>
        <taxon>Gammaproteobacteria</taxon>
        <taxon>Vibrionales</taxon>
        <taxon>Vibrionaceae</taxon>
        <taxon>Vibrio</taxon>
    </lineage>
</organism>
<accession>A0A8H9N182</accession>
<evidence type="ECO:0000313" key="2">
    <source>
        <dbReference type="EMBL" id="HAS8540944.1"/>
    </source>
</evidence>
<feature type="region of interest" description="Disordered" evidence="1">
    <location>
        <begin position="124"/>
        <end position="143"/>
    </location>
</feature>
<evidence type="ECO:0000256" key="1">
    <source>
        <dbReference type="SAM" id="MobiDB-lite"/>
    </source>
</evidence>
<dbReference type="Proteomes" id="UP000863257">
    <property type="component" value="Unassembled WGS sequence"/>
</dbReference>
<dbReference type="AlphaFoldDB" id="A0A8H9N182"/>